<proteinExistence type="predicted"/>
<name>A0A8H5H037_9AGAR</name>
<accession>A0A8H5H037</accession>
<sequence length="561" mass="64647">MSFSHCSNFTINGSTINYVQGNQVIVKRIIQKPERIPTPYDDYFRIRTGALRLLKEIHCYRYPRRWDSEIRAPWEERLARADRRIYTTEVRREKGSIFTAIAYDGPEAVRAWEEDFKLFSATRTTNILQLFGINRSNVPWLIFYDELMPVSHMWNDLKVLSQNFLHLISAKLHCIPRQLWIDPREGKIVRGLDGPLYLGQEWAIDGFVPMLMTMPSQIEFLDENTVWGYICRLPLSAQLDNMVIQNLGASAIKFPSSSSYYTETEPFQPCVFFNSTSCTIATGHTIWMHAASHKGAAAHMRNFIPSAGVTDDGLTRFMLIDGKSKPDYPLYLTCSSWGNQDAWLSQAFSVLQNLDIGLDRDLSDLYVIFSEIRVDIPIKCSEIRRQRRSKVPQIYLFLHPIKRHGSRPFRHIWSFDVEGKTLISKKKCKYLGLPTSRFPIQSLGRVTMSWPAETYKMVRRWQVDRGFNPHTTDFAQFLGYPLFEVAQSTQLCEVGGLPGNEVPPIVDMEDLELDTLFYDRSVGLKTNIGESDTKHWSLWSTLSAPFSWNAVEDSEILASIF</sequence>
<comment type="caution">
    <text evidence="1">The sequence shown here is derived from an EMBL/GenBank/DDBJ whole genome shotgun (WGS) entry which is preliminary data.</text>
</comment>
<protein>
    <submittedName>
        <fullName evidence="1">Uncharacterized protein</fullName>
    </submittedName>
</protein>
<dbReference type="AlphaFoldDB" id="A0A8H5H037"/>
<gene>
    <name evidence="1" type="ORF">D9758_004533</name>
</gene>
<evidence type="ECO:0000313" key="2">
    <source>
        <dbReference type="Proteomes" id="UP000559256"/>
    </source>
</evidence>
<evidence type="ECO:0000313" key="1">
    <source>
        <dbReference type="EMBL" id="KAF5374246.1"/>
    </source>
</evidence>
<keyword evidence="2" id="KW-1185">Reference proteome</keyword>
<dbReference type="Proteomes" id="UP000559256">
    <property type="component" value="Unassembled WGS sequence"/>
</dbReference>
<organism evidence="1 2">
    <name type="scientific">Tetrapyrgos nigripes</name>
    <dbReference type="NCBI Taxonomy" id="182062"/>
    <lineage>
        <taxon>Eukaryota</taxon>
        <taxon>Fungi</taxon>
        <taxon>Dikarya</taxon>
        <taxon>Basidiomycota</taxon>
        <taxon>Agaricomycotina</taxon>
        <taxon>Agaricomycetes</taxon>
        <taxon>Agaricomycetidae</taxon>
        <taxon>Agaricales</taxon>
        <taxon>Marasmiineae</taxon>
        <taxon>Marasmiaceae</taxon>
        <taxon>Tetrapyrgos</taxon>
    </lineage>
</organism>
<reference evidence="1 2" key="1">
    <citation type="journal article" date="2020" name="ISME J.">
        <title>Uncovering the hidden diversity of litter-decomposition mechanisms in mushroom-forming fungi.</title>
        <authorList>
            <person name="Floudas D."/>
            <person name="Bentzer J."/>
            <person name="Ahren D."/>
            <person name="Johansson T."/>
            <person name="Persson P."/>
            <person name="Tunlid A."/>
        </authorList>
    </citation>
    <scope>NUCLEOTIDE SEQUENCE [LARGE SCALE GENOMIC DNA]</scope>
    <source>
        <strain evidence="1 2">CBS 291.85</strain>
    </source>
</reference>
<dbReference type="OrthoDB" id="3063557at2759"/>
<dbReference type="EMBL" id="JAACJM010000002">
    <property type="protein sequence ID" value="KAF5374246.1"/>
    <property type="molecule type" value="Genomic_DNA"/>
</dbReference>